<proteinExistence type="inferred from homology"/>
<name>A0ABS9ZWM3_9SPHI</name>
<evidence type="ECO:0000256" key="3">
    <source>
        <dbReference type="ARBA" id="ARBA00018111"/>
    </source>
</evidence>
<dbReference type="Proteomes" id="UP001165460">
    <property type="component" value="Unassembled WGS sequence"/>
</dbReference>
<evidence type="ECO:0000256" key="2">
    <source>
        <dbReference type="ARBA" id="ARBA00009695"/>
    </source>
</evidence>
<feature type="domain" description="RecX first three-helical" evidence="9">
    <location>
        <begin position="16"/>
        <end position="55"/>
    </location>
</feature>
<dbReference type="Gene3D" id="1.10.10.10">
    <property type="entry name" value="Winged helix-like DNA-binding domain superfamily/Winged helix DNA-binding domain"/>
    <property type="match status" value="2"/>
</dbReference>
<evidence type="ECO:0000259" key="8">
    <source>
        <dbReference type="Pfam" id="PF21981"/>
    </source>
</evidence>
<dbReference type="Pfam" id="PF02631">
    <property type="entry name" value="RecX_HTH2"/>
    <property type="match status" value="1"/>
</dbReference>
<dbReference type="HAMAP" id="MF_01114">
    <property type="entry name" value="RecX"/>
    <property type="match status" value="1"/>
</dbReference>
<dbReference type="RefSeq" id="WP_243361438.1">
    <property type="nucleotide sequence ID" value="NZ_JALGBH010000002.1"/>
</dbReference>
<evidence type="ECO:0000256" key="6">
    <source>
        <dbReference type="SAM" id="Coils"/>
    </source>
</evidence>
<keyword evidence="4 5" id="KW-0963">Cytoplasm</keyword>
<keyword evidence="11" id="KW-1185">Reference proteome</keyword>
<dbReference type="InterPro" id="IPR003783">
    <property type="entry name" value="Regulatory_RecX"/>
</dbReference>
<dbReference type="EMBL" id="JALGBH010000002">
    <property type="protein sequence ID" value="MCJ0742720.1"/>
    <property type="molecule type" value="Genomic_DNA"/>
</dbReference>
<reference evidence="10" key="1">
    <citation type="submission" date="2022-03" db="EMBL/GenBank/DDBJ databases">
        <authorList>
            <person name="Woo C.Y."/>
        </authorList>
    </citation>
    <scope>NUCLEOTIDE SEQUENCE</scope>
    <source>
        <strain evidence="10">CYS-01</strain>
    </source>
</reference>
<dbReference type="InterPro" id="IPR053924">
    <property type="entry name" value="RecX_HTH_2nd"/>
</dbReference>
<evidence type="ECO:0000256" key="5">
    <source>
        <dbReference type="HAMAP-Rule" id="MF_01114"/>
    </source>
</evidence>
<dbReference type="InterPro" id="IPR053925">
    <property type="entry name" value="RecX_HTH_3rd"/>
</dbReference>
<evidence type="ECO:0000313" key="11">
    <source>
        <dbReference type="Proteomes" id="UP001165460"/>
    </source>
</evidence>
<evidence type="ECO:0000259" key="9">
    <source>
        <dbReference type="Pfam" id="PF21982"/>
    </source>
</evidence>
<dbReference type="InterPro" id="IPR036388">
    <property type="entry name" value="WH-like_DNA-bd_sf"/>
</dbReference>
<sequence length="162" mass="19002">MKSAKENKIALDQKSALLKAEQWCAYQERSQHEMRSKLYEWELKIAEIEEIIAELIANNFLNEERFALSYASGKHHIKKWGKLKIKQGLKLKRVPDKIIQKALSSLDEEIYLKNLTQLFEKKASTITEKNAAKRSYKLLNYLLSKGYEKDLIFLLLKNNELD</sequence>
<feature type="coiled-coil region" evidence="6">
    <location>
        <begin position="1"/>
        <end position="58"/>
    </location>
</feature>
<feature type="domain" description="RecX second three-helical" evidence="7">
    <location>
        <begin position="62"/>
        <end position="103"/>
    </location>
</feature>
<dbReference type="Pfam" id="PF21982">
    <property type="entry name" value="RecX_HTH1"/>
    <property type="match status" value="1"/>
</dbReference>
<evidence type="ECO:0000256" key="1">
    <source>
        <dbReference type="ARBA" id="ARBA00004496"/>
    </source>
</evidence>
<dbReference type="PANTHER" id="PTHR33602:SF1">
    <property type="entry name" value="REGULATORY PROTEIN RECX FAMILY PROTEIN"/>
    <property type="match status" value="1"/>
</dbReference>
<organism evidence="10 11">
    <name type="scientific">Pedobacter montanisoli</name>
    <dbReference type="NCBI Taxonomy" id="2923277"/>
    <lineage>
        <taxon>Bacteria</taxon>
        <taxon>Pseudomonadati</taxon>
        <taxon>Bacteroidota</taxon>
        <taxon>Sphingobacteriia</taxon>
        <taxon>Sphingobacteriales</taxon>
        <taxon>Sphingobacteriaceae</taxon>
        <taxon>Pedobacter</taxon>
    </lineage>
</organism>
<gene>
    <name evidence="5" type="primary">recX</name>
    <name evidence="10" type="ORF">MMF97_08370</name>
</gene>
<evidence type="ECO:0000313" key="10">
    <source>
        <dbReference type="EMBL" id="MCJ0742720.1"/>
    </source>
</evidence>
<keyword evidence="6" id="KW-0175">Coiled coil</keyword>
<evidence type="ECO:0000256" key="4">
    <source>
        <dbReference type="ARBA" id="ARBA00022490"/>
    </source>
</evidence>
<comment type="caution">
    <text evidence="10">The sequence shown here is derived from an EMBL/GenBank/DDBJ whole genome shotgun (WGS) entry which is preliminary data.</text>
</comment>
<accession>A0ABS9ZWM3</accession>
<comment type="function">
    <text evidence="5">Modulates RecA activity.</text>
</comment>
<comment type="similarity">
    <text evidence="2 5">Belongs to the RecX family.</text>
</comment>
<feature type="domain" description="RecX third three-helical" evidence="8">
    <location>
        <begin position="109"/>
        <end position="153"/>
    </location>
</feature>
<dbReference type="InterPro" id="IPR053926">
    <property type="entry name" value="RecX_HTH_1st"/>
</dbReference>
<dbReference type="Pfam" id="PF21981">
    <property type="entry name" value="RecX_HTH3"/>
    <property type="match status" value="1"/>
</dbReference>
<comment type="subcellular location">
    <subcellularLocation>
        <location evidence="1 5">Cytoplasm</location>
    </subcellularLocation>
</comment>
<dbReference type="PANTHER" id="PTHR33602">
    <property type="entry name" value="REGULATORY PROTEIN RECX FAMILY PROTEIN"/>
    <property type="match status" value="1"/>
</dbReference>
<evidence type="ECO:0000259" key="7">
    <source>
        <dbReference type="Pfam" id="PF02631"/>
    </source>
</evidence>
<protein>
    <recommendedName>
        <fullName evidence="3 5">Regulatory protein RecX</fullName>
    </recommendedName>
</protein>